<feature type="domain" description="Beta-lactamase-related" evidence="1">
    <location>
        <begin position="154"/>
        <end position="477"/>
    </location>
</feature>
<dbReference type="PANTHER" id="PTHR46825:SF7">
    <property type="entry name" value="D-ALANYL-D-ALANINE CARBOXYPEPTIDASE"/>
    <property type="match status" value="1"/>
</dbReference>
<organism evidence="2 3">
    <name type="scientific">Nonomuraea roseoviolacea subsp. carminata</name>
    <dbReference type="NCBI Taxonomy" id="160689"/>
    <lineage>
        <taxon>Bacteria</taxon>
        <taxon>Bacillati</taxon>
        <taxon>Actinomycetota</taxon>
        <taxon>Actinomycetes</taxon>
        <taxon>Streptosporangiales</taxon>
        <taxon>Streptosporangiaceae</taxon>
        <taxon>Nonomuraea</taxon>
    </lineage>
</organism>
<sequence>MSITLTDQDKLTLRVAAWGAVSLMSAAGAAGSAHRAGTEGSIALTSATGLVGHVLSKAPKGVKYGKTVAELADQVLPALTASMSLLGEQDPAEADNFRRTVLVAVEAAGRGQKGEPSPTMAEMARKIGAALDAASATPAEGSGTLAGQDRPELRKVLQEFVDAGFAGIQLRLRDERGEWVGSAGVRELGQDAAPPTNGSFRIGSATKTFVATLVLQLVAEGKVGLDDPAADHLPEFGLDRRITVRMLLQHTSGVFNFTGEYYEDGTIAPGIPWAGQEWVDNRFKTYAPEELVRFALAKPARFEPGTDWSYANTNYVLARLLIEKVTGRSFAEELQRLILGPLGMSDTMAPGTSTEIPEPHAHSYYRYEEDGQDRTVDVTRQNPSWISAGGDLISTTQDLATFFSALNGGKLLPAPLLAEMRDPHPKIGYGLGVFAQDLGQDSGTVYHHNGGIAGYGTLMYSTPDGGTTLTASVNYVDDAAMSLAGEFQTVLVKLIDQVFAGEQAGR</sequence>
<keyword evidence="2" id="KW-0378">Hydrolase</keyword>
<keyword evidence="2" id="KW-0645">Protease</keyword>
<dbReference type="EC" id="3.4.16.4" evidence="2"/>
<gene>
    <name evidence="2" type="ORF">HD595_003683</name>
</gene>
<dbReference type="PANTHER" id="PTHR46825">
    <property type="entry name" value="D-ALANYL-D-ALANINE-CARBOXYPEPTIDASE/ENDOPEPTIDASE AMPH"/>
    <property type="match status" value="1"/>
</dbReference>
<dbReference type="InterPro" id="IPR012338">
    <property type="entry name" value="Beta-lactam/transpept-like"/>
</dbReference>
<evidence type="ECO:0000313" key="3">
    <source>
        <dbReference type="Proteomes" id="UP001320766"/>
    </source>
</evidence>
<dbReference type="Pfam" id="PF00144">
    <property type="entry name" value="Beta-lactamase"/>
    <property type="match status" value="1"/>
</dbReference>
<dbReference type="Gene3D" id="3.40.710.10">
    <property type="entry name" value="DD-peptidase/beta-lactamase superfamily"/>
    <property type="match status" value="1"/>
</dbReference>
<dbReference type="InterPro" id="IPR001466">
    <property type="entry name" value="Beta-lactam-related"/>
</dbReference>
<dbReference type="RefSeq" id="WP_253770611.1">
    <property type="nucleotide sequence ID" value="NZ_BAAAVE010000004.1"/>
</dbReference>
<dbReference type="EMBL" id="JAMZEC010000001">
    <property type="protein sequence ID" value="MCP2347561.1"/>
    <property type="molecule type" value="Genomic_DNA"/>
</dbReference>
<proteinExistence type="predicted"/>
<dbReference type="GO" id="GO:0009002">
    <property type="term" value="F:serine-type D-Ala-D-Ala carboxypeptidase activity"/>
    <property type="evidence" value="ECO:0007669"/>
    <property type="project" value="UniProtKB-EC"/>
</dbReference>
<keyword evidence="2" id="KW-0121">Carboxypeptidase</keyword>
<dbReference type="Proteomes" id="UP001320766">
    <property type="component" value="Unassembled WGS sequence"/>
</dbReference>
<reference evidence="2 3" key="1">
    <citation type="submission" date="2022-06" db="EMBL/GenBank/DDBJ databases">
        <title>Sequencing the genomes of 1000 actinobacteria strains.</title>
        <authorList>
            <person name="Klenk H.-P."/>
        </authorList>
    </citation>
    <scope>NUCLEOTIDE SEQUENCE [LARGE SCALE GENOMIC DNA]</scope>
    <source>
        <strain evidence="2 3">DSM 44170</strain>
    </source>
</reference>
<evidence type="ECO:0000259" key="1">
    <source>
        <dbReference type="Pfam" id="PF00144"/>
    </source>
</evidence>
<dbReference type="InterPro" id="IPR050491">
    <property type="entry name" value="AmpC-like"/>
</dbReference>
<accession>A0ABT1K0M8</accession>
<name>A0ABT1K0M8_9ACTN</name>
<keyword evidence="3" id="KW-1185">Reference proteome</keyword>
<comment type="caution">
    <text evidence="2">The sequence shown here is derived from an EMBL/GenBank/DDBJ whole genome shotgun (WGS) entry which is preliminary data.</text>
</comment>
<dbReference type="SUPFAM" id="SSF56601">
    <property type="entry name" value="beta-lactamase/transpeptidase-like"/>
    <property type="match status" value="1"/>
</dbReference>
<protein>
    <submittedName>
        <fullName evidence="2">D-alanyl-D-alanine carboxypeptidase</fullName>
        <ecNumber evidence="2">3.4.16.4</ecNumber>
    </submittedName>
</protein>
<evidence type="ECO:0000313" key="2">
    <source>
        <dbReference type="EMBL" id="MCP2347561.1"/>
    </source>
</evidence>